<evidence type="ECO:0000313" key="2">
    <source>
        <dbReference type="Proteomes" id="UP000607653"/>
    </source>
</evidence>
<proteinExistence type="predicted"/>
<organism evidence="1 2">
    <name type="scientific">Nelumbo nucifera</name>
    <name type="common">Sacred lotus</name>
    <dbReference type="NCBI Taxonomy" id="4432"/>
    <lineage>
        <taxon>Eukaryota</taxon>
        <taxon>Viridiplantae</taxon>
        <taxon>Streptophyta</taxon>
        <taxon>Embryophyta</taxon>
        <taxon>Tracheophyta</taxon>
        <taxon>Spermatophyta</taxon>
        <taxon>Magnoliopsida</taxon>
        <taxon>Proteales</taxon>
        <taxon>Nelumbonaceae</taxon>
        <taxon>Nelumbo</taxon>
    </lineage>
</organism>
<dbReference type="Proteomes" id="UP000607653">
    <property type="component" value="Unassembled WGS sequence"/>
</dbReference>
<name>A0A822ZB66_NELNU</name>
<dbReference type="AlphaFoldDB" id="A0A822ZB66"/>
<protein>
    <submittedName>
        <fullName evidence="1">Uncharacterized protein</fullName>
    </submittedName>
</protein>
<dbReference type="EMBL" id="DUZY01000005">
    <property type="protein sequence ID" value="DAD38768.1"/>
    <property type="molecule type" value="Genomic_DNA"/>
</dbReference>
<gene>
    <name evidence="1" type="ORF">HUJ06_013090</name>
</gene>
<reference evidence="1 2" key="1">
    <citation type="journal article" date="2020" name="Mol. Biol. Evol.">
        <title>Distinct Expression and Methylation Patterns for Genes with Different Fates following a Single Whole-Genome Duplication in Flowering Plants.</title>
        <authorList>
            <person name="Shi T."/>
            <person name="Rahmani R.S."/>
            <person name="Gugger P.F."/>
            <person name="Wang M."/>
            <person name="Li H."/>
            <person name="Zhang Y."/>
            <person name="Li Z."/>
            <person name="Wang Q."/>
            <person name="Van de Peer Y."/>
            <person name="Marchal K."/>
            <person name="Chen J."/>
        </authorList>
    </citation>
    <scope>NUCLEOTIDE SEQUENCE [LARGE SCALE GENOMIC DNA]</scope>
    <source>
        <tissue evidence="1">Leaf</tissue>
    </source>
</reference>
<sequence length="25" mass="2891">MQCLVINRFIVDFGLATVIGWWHDG</sequence>
<comment type="caution">
    <text evidence="1">The sequence shown here is derived from an EMBL/GenBank/DDBJ whole genome shotgun (WGS) entry which is preliminary data.</text>
</comment>
<keyword evidence="2" id="KW-1185">Reference proteome</keyword>
<evidence type="ECO:0000313" key="1">
    <source>
        <dbReference type="EMBL" id="DAD38768.1"/>
    </source>
</evidence>
<accession>A0A822ZB66</accession>